<proteinExistence type="predicted"/>
<organism evidence="2">
    <name type="scientific">Thrips palmi</name>
    <name type="common">Melon thrips</name>
    <dbReference type="NCBI Taxonomy" id="161013"/>
    <lineage>
        <taxon>Eukaryota</taxon>
        <taxon>Metazoa</taxon>
        <taxon>Ecdysozoa</taxon>
        <taxon>Arthropoda</taxon>
        <taxon>Hexapoda</taxon>
        <taxon>Insecta</taxon>
        <taxon>Pterygota</taxon>
        <taxon>Neoptera</taxon>
        <taxon>Paraneoptera</taxon>
        <taxon>Thysanoptera</taxon>
        <taxon>Terebrantia</taxon>
        <taxon>Thripoidea</taxon>
        <taxon>Thripidae</taxon>
        <taxon>Thrips</taxon>
    </lineage>
</organism>
<dbReference type="GeneID" id="117650785"/>
<evidence type="ECO:0000313" key="1">
    <source>
        <dbReference type="Proteomes" id="UP000515158"/>
    </source>
</evidence>
<keyword evidence="1" id="KW-1185">Reference proteome</keyword>
<dbReference type="Proteomes" id="UP000515158">
    <property type="component" value="Unplaced"/>
</dbReference>
<evidence type="ECO:0000313" key="2">
    <source>
        <dbReference type="RefSeq" id="XP_034250279.1"/>
    </source>
</evidence>
<dbReference type="InParanoid" id="A0A6P8ZYW2"/>
<dbReference type="AlphaFoldDB" id="A0A6P8ZYW2"/>
<accession>A0A6P8ZYW2</accession>
<dbReference type="KEGG" id="tpal:117650785"/>
<dbReference type="RefSeq" id="XP_034250279.1">
    <property type="nucleotide sequence ID" value="XM_034394388.1"/>
</dbReference>
<gene>
    <name evidence="2" type="primary">LOC117650785</name>
</gene>
<name>A0A6P8ZYW2_THRPL</name>
<protein>
    <submittedName>
        <fullName evidence="2">Uncharacterized protein LOC117650785</fullName>
    </submittedName>
</protein>
<sequence length="208" mass="23095">MELDTAMELSFWKEEPLSPFSGLVEEEADIWELFGDVKQDEQEAQDPLDVKGKAGAWLPDSPSDSCDSLSPSTTFSARAQLASQLLEDLDEVLIKQESFSDWYESKTDLPMFEELPSPTPSLCKDDALAGVASRPFAGLSLTQPLTHFAANVVLPAFAPAAPAAVHKPKDKEQNIKLVRYNEWHITQIIHIILESFDLKLTSHILISK</sequence>
<reference evidence="2" key="1">
    <citation type="submission" date="2025-08" db="UniProtKB">
        <authorList>
            <consortium name="RefSeq"/>
        </authorList>
    </citation>
    <scope>IDENTIFICATION</scope>
    <source>
        <tissue evidence="2">Total insect</tissue>
    </source>
</reference>
<dbReference type="OrthoDB" id="5847285at2759"/>